<sequence length="326" mass="36285">MDGITPTPQNVPTVPDKSSDEVRLPDELKLICDGNEDNLVVYSMDRMVSPAKKRRRVDRSVATESGGNQKDGKSIPTKAQGQQSESVSGHLVNSPTGLDQSDIGQPERILDSTEIKELNKAVLEAHVKASPILCLSNPPVRDGKKLLVLDIDHTLYDDGPGLLRPSLHQFLKAAYVNYDIAIWSATPPLTVFSKLEAMGVLNHPSYDIACMLDISAMIEIDYSLAGEPEKNVKVKPLCVLWNYIPSCSQKNTIMIDDMQKNFKLNPQCGLCIEAYHPRNLEDAEQDTMLVELEQYLNHIANVKDFTTLDHSAWRNYGVRVTTELKT</sequence>
<dbReference type="SUPFAM" id="SSF56784">
    <property type="entry name" value="HAD-like"/>
    <property type="match status" value="1"/>
</dbReference>
<feature type="region of interest" description="Disordered" evidence="1">
    <location>
        <begin position="50"/>
        <end position="105"/>
    </location>
</feature>
<dbReference type="PANTHER" id="PTHR48493">
    <property type="entry name" value="UBIQUITIN-LIKE DOMAIN-CONTAINING CTD PHOSPHATASE 1"/>
    <property type="match status" value="1"/>
</dbReference>
<keyword evidence="4" id="KW-1185">Reference proteome</keyword>
<dbReference type="EMBL" id="CAXLJM020000013">
    <property type="protein sequence ID" value="CAL8079387.1"/>
    <property type="molecule type" value="Genomic_DNA"/>
</dbReference>
<evidence type="ECO:0000313" key="4">
    <source>
        <dbReference type="Proteomes" id="UP001642540"/>
    </source>
</evidence>
<reference evidence="3 4" key="1">
    <citation type="submission" date="2024-08" db="EMBL/GenBank/DDBJ databases">
        <authorList>
            <person name="Cucini C."/>
            <person name="Frati F."/>
        </authorList>
    </citation>
    <scope>NUCLEOTIDE SEQUENCE [LARGE SCALE GENOMIC DNA]</scope>
</reference>
<evidence type="ECO:0000313" key="3">
    <source>
        <dbReference type="EMBL" id="CAL8079387.1"/>
    </source>
</evidence>
<feature type="compositionally biased region" description="Polar residues" evidence="1">
    <location>
        <begin position="77"/>
        <end position="103"/>
    </location>
</feature>
<feature type="region of interest" description="Disordered" evidence="1">
    <location>
        <begin position="1"/>
        <end position="22"/>
    </location>
</feature>
<organism evidence="3 4">
    <name type="scientific">Orchesella dallaii</name>
    <dbReference type="NCBI Taxonomy" id="48710"/>
    <lineage>
        <taxon>Eukaryota</taxon>
        <taxon>Metazoa</taxon>
        <taxon>Ecdysozoa</taxon>
        <taxon>Arthropoda</taxon>
        <taxon>Hexapoda</taxon>
        <taxon>Collembola</taxon>
        <taxon>Entomobryomorpha</taxon>
        <taxon>Entomobryoidea</taxon>
        <taxon>Orchesellidae</taxon>
        <taxon>Orchesellinae</taxon>
        <taxon>Orchesella</taxon>
    </lineage>
</organism>
<dbReference type="InterPro" id="IPR036412">
    <property type="entry name" value="HAD-like_sf"/>
</dbReference>
<dbReference type="SMART" id="SM00577">
    <property type="entry name" value="CPDc"/>
    <property type="match status" value="1"/>
</dbReference>
<feature type="domain" description="FCP1 homology" evidence="2">
    <location>
        <begin position="140"/>
        <end position="299"/>
    </location>
</feature>
<comment type="caution">
    <text evidence="3">The sequence shown here is derived from an EMBL/GenBank/DDBJ whole genome shotgun (WGS) entry which is preliminary data.</text>
</comment>
<proteinExistence type="predicted"/>
<evidence type="ECO:0000256" key="1">
    <source>
        <dbReference type="SAM" id="MobiDB-lite"/>
    </source>
</evidence>
<evidence type="ECO:0000259" key="2">
    <source>
        <dbReference type="PROSITE" id="PS50969"/>
    </source>
</evidence>
<dbReference type="Pfam" id="PF03031">
    <property type="entry name" value="NIF"/>
    <property type="match status" value="1"/>
</dbReference>
<gene>
    <name evidence="3" type="ORF">ODALV1_LOCUS4350</name>
</gene>
<accession>A0ABP1PVW7</accession>
<dbReference type="InterPro" id="IPR004274">
    <property type="entry name" value="FCP1_dom"/>
</dbReference>
<dbReference type="Gene3D" id="3.40.50.1000">
    <property type="entry name" value="HAD superfamily/HAD-like"/>
    <property type="match status" value="1"/>
</dbReference>
<feature type="compositionally biased region" description="Polar residues" evidence="1">
    <location>
        <begin position="1"/>
        <end position="12"/>
    </location>
</feature>
<dbReference type="PROSITE" id="PS50969">
    <property type="entry name" value="FCP1"/>
    <property type="match status" value="1"/>
</dbReference>
<dbReference type="Proteomes" id="UP001642540">
    <property type="component" value="Unassembled WGS sequence"/>
</dbReference>
<protein>
    <recommendedName>
        <fullName evidence="2">FCP1 homology domain-containing protein</fullName>
    </recommendedName>
</protein>
<dbReference type="PANTHER" id="PTHR48493:SF1">
    <property type="entry name" value="UBIQUITIN-LIKE DOMAIN-CONTAINING CTD PHOSPHATASE 1"/>
    <property type="match status" value="1"/>
</dbReference>
<dbReference type="InterPro" id="IPR023214">
    <property type="entry name" value="HAD_sf"/>
</dbReference>
<name>A0ABP1PVW7_9HEXA</name>
<dbReference type="InterPro" id="IPR051658">
    <property type="entry name" value="UBLCP1"/>
</dbReference>